<organism evidence="3 4">
    <name type="scientific">Alishewanella maricola</name>
    <dbReference type="NCBI Taxonomy" id="2795740"/>
    <lineage>
        <taxon>Bacteria</taxon>
        <taxon>Pseudomonadati</taxon>
        <taxon>Pseudomonadota</taxon>
        <taxon>Gammaproteobacteria</taxon>
        <taxon>Alteromonadales</taxon>
        <taxon>Alteromonadaceae</taxon>
        <taxon>Alishewanella</taxon>
    </lineage>
</organism>
<accession>A0ABS8C4X2</accession>
<keyword evidence="4" id="KW-1185">Reference proteome</keyword>
<gene>
    <name evidence="3" type="ORF">JAO78_010230</name>
</gene>
<dbReference type="CDD" id="cd02947">
    <property type="entry name" value="TRX_family"/>
    <property type="match status" value="1"/>
</dbReference>
<feature type="chain" id="PRO_5045168671" evidence="1">
    <location>
        <begin position="28"/>
        <end position="134"/>
    </location>
</feature>
<feature type="signal peptide" evidence="1">
    <location>
        <begin position="1"/>
        <end position="27"/>
    </location>
</feature>
<dbReference type="InterPro" id="IPR036249">
    <property type="entry name" value="Thioredoxin-like_sf"/>
</dbReference>
<protein>
    <submittedName>
        <fullName evidence="3">Thioredoxin family protein</fullName>
    </submittedName>
</protein>
<reference evidence="3 4" key="1">
    <citation type="submission" date="2021-10" db="EMBL/GenBank/DDBJ databases">
        <title>Alishewanella koreense sp. nov. isolated from seawater of southwestern coast in South Korea and the proposal for the reclassification of Rheinheimera perlucida and Rheinheimera tuosuensis as Arsukibacterium perlucida and Arsukibacterium tuosuensis.</title>
        <authorList>
            <person name="Kim K.H."/>
            <person name="Ruan W."/>
            <person name="Kim K.R."/>
            <person name="Baek J.H."/>
            <person name="Jeon C.O."/>
        </authorList>
    </citation>
    <scope>NUCLEOTIDE SEQUENCE [LARGE SCALE GENOMIC DNA]</scope>
    <source>
        <strain evidence="3 4">16-MA</strain>
    </source>
</reference>
<dbReference type="PROSITE" id="PS51352">
    <property type="entry name" value="THIOREDOXIN_2"/>
    <property type="match status" value="1"/>
</dbReference>
<evidence type="ECO:0000313" key="4">
    <source>
        <dbReference type="Proteomes" id="UP000633814"/>
    </source>
</evidence>
<dbReference type="EMBL" id="JAEINI020000005">
    <property type="protein sequence ID" value="MCB5227188.1"/>
    <property type="molecule type" value="Genomic_DNA"/>
</dbReference>
<dbReference type="SUPFAM" id="SSF52833">
    <property type="entry name" value="Thioredoxin-like"/>
    <property type="match status" value="1"/>
</dbReference>
<name>A0ABS8C4X2_9ALTE</name>
<dbReference type="Gene3D" id="3.40.30.10">
    <property type="entry name" value="Glutaredoxin"/>
    <property type="match status" value="1"/>
</dbReference>
<keyword evidence="1" id="KW-0732">Signal</keyword>
<sequence>MLSTSLKTFALAATFAVALFTAPQVNATNFVLPAYSAAQLVEAEKQGSFVLVATKPGCPVCAKQVPVIEALLKDPAFSDLKVLQYNQVTEKALNNRFGVTGQSTIIVVNKGELVSLTRGLTDEQAIKAEMLKAL</sequence>
<dbReference type="InterPro" id="IPR013766">
    <property type="entry name" value="Thioredoxin_domain"/>
</dbReference>
<evidence type="ECO:0000259" key="2">
    <source>
        <dbReference type="PROSITE" id="PS51352"/>
    </source>
</evidence>
<dbReference type="RefSeq" id="WP_226751246.1">
    <property type="nucleotide sequence ID" value="NZ_JAEINI020000005.1"/>
</dbReference>
<dbReference type="Proteomes" id="UP000633814">
    <property type="component" value="Unassembled WGS sequence"/>
</dbReference>
<evidence type="ECO:0000313" key="3">
    <source>
        <dbReference type="EMBL" id="MCB5227188.1"/>
    </source>
</evidence>
<evidence type="ECO:0000256" key="1">
    <source>
        <dbReference type="SAM" id="SignalP"/>
    </source>
</evidence>
<comment type="caution">
    <text evidence="3">The sequence shown here is derived from an EMBL/GenBank/DDBJ whole genome shotgun (WGS) entry which is preliminary data.</text>
</comment>
<feature type="domain" description="Thioredoxin" evidence="2">
    <location>
        <begin position="11"/>
        <end position="134"/>
    </location>
</feature>
<proteinExistence type="predicted"/>